<organism evidence="1 2">
    <name type="scientific">Ambispora gerdemannii</name>
    <dbReference type="NCBI Taxonomy" id="144530"/>
    <lineage>
        <taxon>Eukaryota</taxon>
        <taxon>Fungi</taxon>
        <taxon>Fungi incertae sedis</taxon>
        <taxon>Mucoromycota</taxon>
        <taxon>Glomeromycotina</taxon>
        <taxon>Glomeromycetes</taxon>
        <taxon>Archaeosporales</taxon>
        <taxon>Ambisporaceae</taxon>
        <taxon>Ambispora</taxon>
    </lineage>
</organism>
<dbReference type="OrthoDB" id="10263155at2759"/>
<dbReference type="EMBL" id="CAJVPL010000791">
    <property type="protein sequence ID" value="CAG8530051.1"/>
    <property type="molecule type" value="Genomic_DNA"/>
</dbReference>
<dbReference type="PANTHER" id="PTHR37474">
    <property type="entry name" value="RNA LIGASE/CYCLIC NUCLEOTIDE PHOSPHODIESTERASE"/>
    <property type="match status" value="1"/>
</dbReference>
<dbReference type="AlphaFoldDB" id="A0A9N9FF93"/>
<sequence length="149" mass="16869">MSLDTYSANKFLKEIDYFLHGRKSATIWLRPISEPVIGEVEKLERKLVYGWTDDDDGKVEENNTELGFPEFDDLIKLGGGGFVPHLSLGQFPGEEAAKKAIKSFESEFLNDPIEFLVDHVYVISREGYQDDSFRIEEIISFGVGGDDNK</sequence>
<gene>
    <name evidence="1" type="ORF">AGERDE_LOCUS5666</name>
</gene>
<dbReference type="PANTHER" id="PTHR37474:SF1">
    <property type="entry name" value="2'-5' RNA LIGASE FAMILY PROTEIN"/>
    <property type="match status" value="1"/>
</dbReference>
<dbReference type="Proteomes" id="UP000789831">
    <property type="component" value="Unassembled WGS sequence"/>
</dbReference>
<reference evidence="1" key="1">
    <citation type="submission" date="2021-06" db="EMBL/GenBank/DDBJ databases">
        <authorList>
            <person name="Kallberg Y."/>
            <person name="Tangrot J."/>
            <person name="Rosling A."/>
        </authorList>
    </citation>
    <scope>NUCLEOTIDE SEQUENCE</scope>
    <source>
        <strain evidence="1">MT106</strain>
    </source>
</reference>
<evidence type="ECO:0000313" key="2">
    <source>
        <dbReference type="Proteomes" id="UP000789831"/>
    </source>
</evidence>
<dbReference type="Pfam" id="PF13563">
    <property type="entry name" value="2_5_RNA_ligase2"/>
    <property type="match status" value="1"/>
</dbReference>
<proteinExistence type="predicted"/>
<dbReference type="Gene3D" id="3.90.1140.10">
    <property type="entry name" value="Cyclic phosphodiesterase"/>
    <property type="match status" value="1"/>
</dbReference>
<comment type="caution">
    <text evidence="1">The sequence shown here is derived from an EMBL/GenBank/DDBJ whole genome shotgun (WGS) entry which is preliminary data.</text>
</comment>
<protein>
    <submittedName>
        <fullName evidence="1">4569_t:CDS:1</fullName>
    </submittedName>
</protein>
<name>A0A9N9FF93_9GLOM</name>
<accession>A0A9N9FF93</accession>
<evidence type="ECO:0000313" key="1">
    <source>
        <dbReference type="EMBL" id="CAG8530051.1"/>
    </source>
</evidence>
<keyword evidence="2" id="KW-1185">Reference proteome</keyword>